<evidence type="ECO:0000259" key="7">
    <source>
        <dbReference type="PROSITE" id="PS51352"/>
    </source>
</evidence>
<keyword evidence="3" id="KW-0560">Oxidoreductase</keyword>
<keyword evidence="6" id="KW-0812">Transmembrane</keyword>
<comment type="caution">
    <text evidence="8">The sequence shown here is derived from an EMBL/GenBank/DDBJ whole genome shotgun (WGS) entry which is preliminary data.</text>
</comment>
<dbReference type="Gene3D" id="3.40.30.10">
    <property type="entry name" value="Glutaredoxin"/>
    <property type="match status" value="1"/>
</dbReference>
<name>A0A955RPS9_UNCKA</name>
<evidence type="ECO:0000313" key="9">
    <source>
        <dbReference type="Proteomes" id="UP000701698"/>
    </source>
</evidence>
<evidence type="ECO:0000256" key="5">
    <source>
        <dbReference type="ARBA" id="ARBA00023284"/>
    </source>
</evidence>
<reference evidence="8" key="1">
    <citation type="submission" date="2020-04" db="EMBL/GenBank/DDBJ databases">
        <authorList>
            <person name="Zhang T."/>
        </authorList>
    </citation>
    <scope>NUCLEOTIDE SEQUENCE</scope>
    <source>
        <strain evidence="8">HKST-UBA01</strain>
    </source>
</reference>
<evidence type="ECO:0000256" key="3">
    <source>
        <dbReference type="ARBA" id="ARBA00023002"/>
    </source>
</evidence>
<dbReference type="PANTHER" id="PTHR13887:SF14">
    <property type="entry name" value="DISULFIDE BOND FORMATION PROTEIN D"/>
    <property type="match status" value="1"/>
</dbReference>
<evidence type="ECO:0000256" key="6">
    <source>
        <dbReference type="SAM" id="Phobius"/>
    </source>
</evidence>
<gene>
    <name evidence="8" type="ORF">KC571_00245</name>
</gene>
<protein>
    <submittedName>
        <fullName evidence="8">Thioredoxin domain-containing protein</fullName>
    </submittedName>
</protein>
<keyword evidence="6" id="KW-0472">Membrane</keyword>
<dbReference type="AlphaFoldDB" id="A0A955RPS9"/>
<dbReference type="InterPro" id="IPR012336">
    <property type="entry name" value="Thioredoxin-like_fold"/>
</dbReference>
<evidence type="ECO:0000313" key="8">
    <source>
        <dbReference type="EMBL" id="MCA9389815.1"/>
    </source>
</evidence>
<dbReference type="SUPFAM" id="SSF52833">
    <property type="entry name" value="Thioredoxin-like"/>
    <property type="match status" value="1"/>
</dbReference>
<accession>A0A955RPS9</accession>
<dbReference type="Pfam" id="PF13462">
    <property type="entry name" value="Thioredoxin_4"/>
    <property type="match status" value="1"/>
</dbReference>
<dbReference type="InterPro" id="IPR013766">
    <property type="entry name" value="Thioredoxin_domain"/>
</dbReference>
<dbReference type="EMBL" id="JAGQKX010000003">
    <property type="protein sequence ID" value="MCA9389815.1"/>
    <property type="molecule type" value="Genomic_DNA"/>
</dbReference>
<organism evidence="8 9">
    <name type="scientific">candidate division WWE3 bacterium</name>
    <dbReference type="NCBI Taxonomy" id="2053526"/>
    <lineage>
        <taxon>Bacteria</taxon>
        <taxon>Katanobacteria</taxon>
    </lineage>
</organism>
<keyword evidence="4" id="KW-1015">Disulfide bond</keyword>
<proteinExistence type="inferred from homology"/>
<keyword evidence="5" id="KW-0676">Redox-active center</keyword>
<feature type="domain" description="Thioredoxin" evidence="7">
    <location>
        <begin position="60"/>
        <end position="259"/>
    </location>
</feature>
<dbReference type="Proteomes" id="UP000701698">
    <property type="component" value="Unassembled WGS sequence"/>
</dbReference>
<comment type="similarity">
    <text evidence="1">Belongs to the thioredoxin family. DsbA subfamily.</text>
</comment>
<dbReference type="GO" id="GO:0016491">
    <property type="term" value="F:oxidoreductase activity"/>
    <property type="evidence" value="ECO:0007669"/>
    <property type="project" value="UniProtKB-KW"/>
</dbReference>
<evidence type="ECO:0000256" key="2">
    <source>
        <dbReference type="ARBA" id="ARBA00022729"/>
    </source>
</evidence>
<dbReference type="InterPro" id="IPR036249">
    <property type="entry name" value="Thioredoxin-like_sf"/>
</dbReference>
<evidence type="ECO:0000256" key="1">
    <source>
        <dbReference type="ARBA" id="ARBA00005791"/>
    </source>
</evidence>
<sequence length="263" mass="28139">MLNMIHMDEQKSGSTFTLNTPMAIIIAGAIVGISLYASNNADRINSPTNGEPIAAGAQITSIPEPTPGPTELSVDDDPVIGNPDAPVTLIEFSDYECPYCKRHFQLTYPQIKADYIDTGKVKMVFRDLPLSFHDPLATEEAQAANCAREQGGDDAYYKMHDILYETTTSNGSGMTIDQMYDLAAQVGLNKAKLKTCVEADTYIDEIQKDIRDAATAGATATPTFFVGVSDPSGTIIGTPIIGAQDYNTFIKPAIDAALAQAGS</sequence>
<dbReference type="PANTHER" id="PTHR13887">
    <property type="entry name" value="GLUTATHIONE S-TRANSFERASE KAPPA"/>
    <property type="match status" value="1"/>
</dbReference>
<feature type="transmembrane region" description="Helical" evidence="6">
    <location>
        <begin position="20"/>
        <end position="37"/>
    </location>
</feature>
<dbReference type="PROSITE" id="PS51352">
    <property type="entry name" value="THIOREDOXIN_2"/>
    <property type="match status" value="1"/>
</dbReference>
<evidence type="ECO:0000256" key="4">
    <source>
        <dbReference type="ARBA" id="ARBA00023157"/>
    </source>
</evidence>
<keyword evidence="2" id="KW-0732">Signal</keyword>
<keyword evidence="6" id="KW-1133">Transmembrane helix</keyword>
<reference evidence="8" key="2">
    <citation type="journal article" date="2021" name="Microbiome">
        <title>Successional dynamics and alternative stable states in a saline activated sludge microbial community over 9 years.</title>
        <authorList>
            <person name="Wang Y."/>
            <person name="Ye J."/>
            <person name="Ju F."/>
            <person name="Liu L."/>
            <person name="Boyd J.A."/>
            <person name="Deng Y."/>
            <person name="Parks D.H."/>
            <person name="Jiang X."/>
            <person name="Yin X."/>
            <person name="Woodcroft B.J."/>
            <person name="Tyson G.W."/>
            <person name="Hugenholtz P."/>
            <person name="Polz M.F."/>
            <person name="Zhang T."/>
        </authorList>
    </citation>
    <scope>NUCLEOTIDE SEQUENCE</scope>
    <source>
        <strain evidence="8">HKST-UBA01</strain>
    </source>
</reference>